<dbReference type="PANTHER" id="PTHR39966:SF1">
    <property type="entry name" value="HEMERYTHRIN-LIKE DOMAIN-CONTAINING PROTEIN"/>
    <property type="match status" value="1"/>
</dbReference>
<dbReference type="PANTHER" id="PTHR39966">
    <property type="entry name" value="BLL2471 PROTEIN-RELATED"/>
    <property type="match status" value="1"/>
</dbReference>
<evidence type="ECO:0000259" key="1">
    <source>
        <dbReference type="Pfam" id="PF01814"/>
    </source>
</evidence>
<dbReference type="InterPro" id="IPR012312">
    <property type="entry name" value="Hemerythrin-like"/>
</dbReference>
<dbReference type="Pfam" id="PF01814">
    <property type="entry name" value="Hemerythrin"/>
    <property type="match status" value="1"/>
</dbReference>
<evidence type="ECO:0000313" key="2">
    <source>
        <dbReference type="EMBL" id="NYG32100.1"/>
    </source>
</evidence>
<dbReference type="AlphaFoldDB" id="A0A7Y9UIU8"/>
<proteinExistence type="predicted"/>
<feature type="domain" description="Hemerythrin-like" evidence="1">
    <location>
        <begin position="8"/>
        <end position="145"/>
    </location>
</feature>
<dbReference type="GO" id="GO:0005886">
    <property type="term" value="C:plasma membrane"/>
    <property type="evidence" value="ECO:0007669"/>
    <property type="project" value="TreeGrafter"/>
</dbReference>
<dbReference type="RefSeq" id="WP_310732862.1">
    <property type="nucleotide sequence ID" value="NZ_CAXYYM010000028.1"/>
</dbReference>
<dbReference type="CDD" id="cd12108">
    <property type="entry name" value="Hr-like"/>
    <property type="match status" value="1"/>
</dbReference>
<gene>
    <name evidence="2" type="ORF">BDD16_001086</name>
</gene>
<name>A0A7Y9UIU8_9BURK</name>
<sequence length="198" mass="22645">MSAMPTPTAIRIIREEHQALSAMLSSLHLLLRQHRQDGTPVRFDVLRAMLFYIDEFPERLHHRKETDLLFPLIRARSDSAGEILEKLDRDHGVGERAIRDLEHTLLSWEMLGDSRRDGFEQAVERYLSFYLKHMQLEEEVVLPLAQQVLEPADWAVLDDAFSENRDPLTGHPPSAEYEQLFSRIVRTAPAPIGLGGAA</sequence>
<dbReference type="Proteomes" id="UP000518288">
    <property type="component" value="Unassembled WGS sequence"/>
</dbReference>
<evidence type="ECO:0000313" key="3">
    <source>
        <dbReference type="Proteomes" id="UP000518288"/>
    </source>
</evidence>
<keyword evidence="3" id="KW-1185">Reference proteome</keyword>
<organism evidence="2 3">
    <name type="scientific">Sphaerotilus montanus</name>
    <dbReference type="NCBI Taxonomy" id="522889"/>
    <lineage>
        <taxon>Bacteria</taxon>
        <taxon>Pseudomonadati</taxon>
        <taxon>Pseudomonadota</taxon>
        <taxon>Betaproteobacteria</taxon>
        <taxon>Burkholderiales</taxon>
        <taxon>Sphaerotilaceae</taxon>
        <taxon>Sphaerotilus</taxon>
    </lineage>
</organism>
<protein>
    <submittedName>
        <fullName evidence="2">Hemerythrin-like domain-containing protein</fullName>
    </submittedName>
</protein>
<dbReference type="EMBL" id="JACCFH010000001">
    <property type="protein sequence ID" value="NYG32100.1"/>
    <property type="molecule type" value="Genomic_DNA"/>
</dbReference>
<dbReference type="Gene3D" id="1.20.120.520">
    <property type="entry name" value="nmb1532 protein domain like"/>
    <property type="match status" value="1"/>
</dbReference>
<comment type="caution">
    <text evidence="2">The sequence shown here is derived from an EMBL/GenBank/DDBJ whole genome shotgun (WGS) entry which is preliminary data.</text>
</comment>
<accession>A0A7Y9UIU8</accession>
<reference evidence="2 3" key="1">
    <citation type="submission" date="2020-07" db="EMBL/GenBank/DDBJ databases">
        <title>Genomic Encyclopedia of Archaeal and Bacterial Type Strains, Phase II (KMG-II): from individual species to whole genera.</title>
        <authorList>
            <person name="Goeker M."/>
        </authorList>
    </citation>
    <scope>NUCLEOTIDE SEQUENCE [LARGE SCALE GENOMIC DNA]</scope>
    <source>
        <strain evidence="2 3">DSM 21226</strain>
    </source>
</reference>